<keyword evidence="3" id="KW-1185">Reference proteome</keyword>
<gene>
    <name evidence="1" type="ORF">PCAL00307_LOCUS19622</name>
    <name evidence="2" type="ORF">PECAL_4P21910</name>
</gene>
<dbReference type="EMBL" id="HBIW01022756">
    <property type="protein sequence ID" value="CAE0704174.1"/>
    <property type="molecule type" value="Transcribed_RNA"/>
</dbReference>
<evidence type="ECO:0000313" key="2">
    <source>
        <dbReference type="EMBL" id="CAH0374882.1"/>
    </source>
</evidence>
<dbReference type="AlphaFoldDB" id="A0A7S4A5D8"/>
<dbReference type="EMBL" id="CAKKNE010000004">
    <property type="protein sequence ID" value="CAH0374882.1"/>
    <property type="molecule type" value="Genomic_DNA"/>
</dbReference>
<name>A0A7S4A5D8_9STRA</name>
<sequence>MCQPPKEPPVDAAAAIKQLYARHDPDKLNEVDALLTKFKGREAQLLAAVTAKYCPDDVDRFARIVKLFSEDADVNRMLRGFDEDATAKGIDKRRLIMFKCPTVDTLVILGDKQNLMTRMSSNGVELDISYLPIEQLRPMVAQILEAPGDNAIYATTLEQTESFDPEKEMSLLVCAPSGAENLVRPMLVPRLSS</sequence>
<dbReference type="Proteomes" id="UP000789595">
    <property type="component" value="Unassembled WGS sequence"/>
</dbReference>
<proteinExistence type="predicted"/>
<protein>
    <submittedName>
        <fullName evidence="1">Uncharacterized protein</fullName>
    </submittedName>
</protein>
<evidence type="ECO:0000313" key="1">
    <source>
        <dbReference type="EMBL" id="CAE0704174.1"/>
    </source>
</evidence>
<evidence type="ECO:0000313" key="3">
    <source>
        <dbReference type="Proteomes" id="UP000789595"/>
    </source>
</evidence>
<reference evidence="2" key="2">
    <citation type="submission" date="2021-11" db="EMBL/GenBank/DDBJ databases">
        <authorList>
            <consortium name="Genoscope - CEA"/>
            <person name="William W."/>
        </authorList>
    </citation>
    <scope>NUCLEOTIDE SEQUENCE</scope>
</reference>
<reference evidence="1" key="1">
    <citation type="submission" date="2021-01" db="EMBL/GenBank/DDBJ databases">
        <authorList>
            <person name="Corre E."/>
            <person name="Pelletier E."/>
            <person name="Niang G."/>
            <person name="Scheremetjew M."/>
            <person name="Finn R."/>
            <person name="Kale V."/>
            <person name="Holt S."/>
            <person name="Cochrane G."/>
            <person name="Meng A."/>
            <person name="Brown T."/>
            <person name="Cohen L."/>
        </authorList>
    </citation>
    <scope>NUCLEOTIDE SEQUENCE</scope>
    <source>
        <strain evidence="1">CCMP1756</strain>
    </source>
</reference>
<accession>A0A7S4A5D8</accession>
<organism evidence="1">
    <name type="scientific">Pelagomonas calceolata</name>
    <dbReference type="NCBI Taxonomy" id="35677"/>
    <lineage>
        <taxon>Eukaryota</taxon>
        <taxon>Sar</taxon>
        <taxon>Stramenopiles</taxon>
        <taxon>Ochrophyta</taxon>
        <taxon>Pelagophyceae</taxon>
        <taxon>Pelagomonadales</taxon>
        <taxon>Pelagomonadaceae</taxon>
        <taxon>Pelagomonas</taxon>
    </lineage>
</organism>
<dbReference type="OrthoDB" id="277199at2759"/>